<accession>A0A2G9RI38</accession>
<dbReference type="Proteomes" id="UP000228934">
    <property type="component" value="Unassembled WGS sequence"/>
</dbReference>
<keyword evidence="2" id="KW-1185">Reference proteome</keyword>
<evidence type="ECO:0000313" key="2">
    <source>
        <dbReference type="Proteomes" id="UP000228934"/>
    </source>
</evidence>
<protein>
    <submittedName>
        <fullName evidence="1">Uncharacterized protein</fullName>
    </submittedName>
</protein>
<organism evidence="1 2">
    <name type="scientific">Aquarana catesbeiana</name>
    <name type="common">American bullfrog</name>
    <name type="synonym">Rana catesbeiana</name>
    <dbReference type="NCBI Taxonomy" id="8400"/>
    <lineage>
        <taxon>Eukaryota</taxon>
        <taxon>Metazoa</taxon>
        <taxon>Chordata</taxon>
        <taxon>Craniata</taxon>
        <taxon>Vertebrata</taxon>
        <taxon>Euteleostomi</taxon>
        <taxon>Amphibia</taxon>
        <taxon>Batrachia</taxon>
        <taxon>Anura</taxon>
        <taxon>Neobatrachia</taxon>
        <taxon>Ranoidea</taxon>
        <taxon>Ranidae</taxon>
        <taxon>Aquarana</taxon>
    </lineage>
</organism>
<sequence length="70" mass="7741">ASFPNKIQPKVLISTSYKHSFGKHCKCPSKCPKVLCSGVAFNEQNESSSSFRTSYCTASFGEQMFCITHV</sequence>
<dbReference type="AlphaFoldDB" id="A0A2G9RI38"/>
<gene>
    <name evidence="1" type="ORF">AB205_0016270</name>
</gene>
<dbReference type="EMBL" id="KV942411">
    <property type="protein sequence ID" value="PIO27558.1"/>
    <property type="molecule type" value="Genomic_DNA"/>
</dbReference>
<feature type="non-terminal residue" evidence="1">
    <location>
        <position position="1"/>
    </location>
</feature>
<reference evidence="2" key="1">
    <citation type="journal article" date="2017" name="Nat. Commun.">
        <title>The North American bullfrog draft genome provides insight into hormonal regulation of long noncoding RNA.</title>
        <authorList>
            <person name="Hammond S.A."/>
            <person name="Warren R.L."/>
            <person name="Vandervalk B.P."/>
            <person name="Kucuk E."/>
            <person name="Khan H."/>
            <person name="Gibb E.A."/>
            <person name="Pandoh P."/>
            <person name="Kirk H."/>
            <person name="Zhao Y."/>
            <person name="Jones M."/>
            <person name="Mungall A.J."/>
            <person name="Coope R."/>
            <person name="Pleasance S."/>
            <person name="Moore R.A."/>
            <person name="Holt R.A."/>
            <person name="Round J.M."/>
            <person name="Ohora S."/>
            <person name="Walle B.V."/>
            <person name="Veldhoen N."/>
            <person name="Helbing C.C."/>
            <person name="Birol I."/>
        </authorList>
    </citation>
    <scope>NUCLEOTIDE SEQUENCE [LARGE SCALE GENOMIC DNA]</scope>
</reference>
<proteinExistence type="predicted"/>
<name>A0A2G9RI38_AQUCT</name>
<evidence type="ECO:0000313" key="1">
    <source>
        <dbReference type="EMBL" id="PIO27558.1"/>
    </source>
</evidence>